<organism evidence="1 2">
    <name type="scientific">Ralstonia pickettii OR214</name>
    <dbReference type="NCBI Taxonomy" id="1264675"/>
    <lineage>
        <taxon>Bacteria</taxon>
        <taxon>Pseudomonadati</taxon>
        <taxon>Pseudomonadota</taxon>
        <taxon>Betaproteobacteria</taxon>
        <taxon>Burkholderiales</taxon>
        <taxon>Burkholderiaceae</taxon>
        <taxon>Ralstonia</taxon>
    </lineage>
</organism>
<accession>R0CFP7</accession>
<protein>
    <submittedName>
        <fullName evidence="1">Uncharacterized protein</fullName>
    </submittedName>
</protein>
<name>R0CFP7_RALPI</name>
<dbReference type="Proteomes" id="UP000013280">
    <property type="component" value="Unassembled WGS sequence"/>
</dbReference>
<dbReference type="EMBL" id="APMQ01000017">
    <property type="protein sequence ID" value="ENZ75450.1"/>
    <property type="molecule type" value="Genomic_DNA"/>
</dbReference>
<proteinExistence type="predicted"/>
<dbReference type="AlphaFoldDB" id="R0CFP7"/>
<reference evidence="1 2" key="1">
    <citation type="journal article" date="2013" name="Genome Announc.">
        <title>Draft Genome Sequence for Ralstonia sp. Strain OR214, a Bacterium with Potential for Bioremediation.</title>
        <authorList>
            <person name="Utturkar S.M."/>
            <person name="Bollmann A."/>
            <person name="Brzoska R.M."/>
            <person name="Klingeman D.M."/>
            <person name="Epstein S.E."/>
            <person name="Palumbo A.V."/>
            <person name="Brown S.D."/>
        </authorList>
    </citation>
    <scope>NUCLEOTIDE SEQUENCE [LARGE SCALE GENOMIC DNA]</scope>
    <source>
        <strain evidence="1 2">OR214</strain>
    </source>
</reference>
<sequence length="92" mass="11037">MTVDIYIERNSKFVRGMSKARRWIEQFCLSQYQMRVFEKRRPRYEIVMPFAAGPELEQAIEELIAEMHENADLCNCFIEVTLHDPLTDTYWS</sequence>
<gene>
    <name evidence="1" type="ORF">OR214_04687</name>
</gene>
<comment type="caution">
    <text evidence="1">The sequence shown here is derived from an EMBL/GenBank/DDBJ whole genome shotgun (WGS) entry which is preliminary data.</text>
</comment>
<evidence type="ECO:0000313" key="2">
    <source>
        <dbReference type="Proteomes" id="UP000013280"/>
    </source>
</evidence>
<dbReference type="PATRIC" id="fig|1264675.3.peg.4616"/>
<evidence type="ECO:0000313" key="1">
    <source>
        <dbReference type="EMBL" id="ENZ75450.1"/>
    </source>
</evidence>